<dbReference type="EMBL" id="LT607410">
    <property type="protein sequence ID" value="SCF25496.1"/>
    <property type="molecule type" value="Genomic_DNA"/>
</dbReference>
<dbReference type="AlphaFoldDB" id="A0A1C4YXZ0"/>
<protein>
    <recommendedName>
        <fullName evidence="3">PEGA domain-containing protein</fullName>
    </recommendedName>
</protein>
<accession>A0A1C4YXZ0</accession>
<evidence type="ECO:0000313" key="2">
    <source>
        <dbReference type="Proteomes" id="UP000198228"/>
    </source>
</evidence>
<organism evidence="1 2">
    <name type="scientific">Micromonospora purpureochromogenes</name>
    <dbReference type="NCBI Taxonomy" id="47872"/>
    <lineage>
        <taxon>Bacteria</taxon>
        <taxon>Bacillati</taxon>
        <taxon>Actinomycetota</taxon>
        <taxon>Actinomycetes</taxon>
        <taxon>Micromonosporales</taxon>
        <taxon>Micromonosporaceae</taxon>
        <taxon>Micromonospora</taxon>
    </lineage>
</organism>
<reference evidence="1 2" key="1">
    <citation type="submission" date="2016-06" db="EMBL/GenBank/DDBJ databases">
        <authorList>
            <person name="Kjaerup R.B."/>
            <person name="Dalgaard T.S."/>
            <person name="Juul-Madsen H.R."/>
        </authorList>
    </citation>
    <scope>NUCLEOTIDE SEQUENCE [LARGE SCALE GENOMIC DNA]</scope>
    <source>
        <strain evidence="1 2">DSM 43821</strain>
    </source>
</reference>
<name>A0A1C4YXZ0_9ACTN</name>
<proteinExistence type="predicted"/>
<dbReference type="RefSeq" id="WP_088962332.1">
    <property type="nucleotide sequence ID" value="NZ_LT607410.1"/>
</dbReference>
<evidence type="ECO:0000313" key="1">
    <source>
        <dbReference type="EMBL" id="SCF25496.1"/>
    </source>
</evidence>
<dbReference type="Proteomes" id="UP000198228">
    <property type="component" value="Chromosome I"/>
</dbReference>
<gene>
    <name evidence="1" type="ORF">GA0074696_3819</name>
</gene>
<sequence length="97" mass="10745">MATLILSRPPHDSALLRRIRVTVDGRQVAGLRPGRSASVSVESGQHVVQASLDWTRSEALTVRVGDEETVALEVSCPVRAYWQTWTAPLRALDIRRV</sequence>
<evidence type="ECO:0008006" key="3">
    <source>
        <dbReference type="Google" id="ProtNLM"/>
    </source>
</evidence>